<reference evidence="5 6" key="1">
    <citation type="journal article" date="2015" name="Annu Rev Anim Biosci">
        <title>The Genome 10K Project: a way forward.</title>
        <authorList>
            <person name="Koepfli K.P."/>
            <person name="Paten B."/>
            <person name="O'Brien S.J."/>
            <person name="Koepfli K.P."/>
            <person name="Paten B."/>
            <person name="Antunes A."/>
            <person name="Belov K."/>
            <person name="Bustamante C."/>
            <person name="Castoe T.A."/>
            <person name="Clawson H."/>
            <person name="Crawford A.J."/>
            <person name="Diekhans M."/>
            <person name="Distel D."/>
            <person name="Durbin R."/>
            <person name="Earl D."/>
            <person name="Fujita M.K."/>
            <person name="Gamble T."/>
            <person name="Georges A."/>
            <person name="Gemmell N."/>
            <person name="Gilbert M.T."/>
            <person name="Graves J.M."/>
            <person name="Green R.E."/>
            <person name="Hickey G."/>
            <person name="Jarvis E.D."/>
            <person name="Johnson W."/>
            <person name="Komissarov A."/>
            <person name="Korf I."/>
            <person name="Kuhn R."/>
            <person name="Larkin D.M."/>
            <person name="Lewin H."/>
            <person name="Lopez J.V."/>
            <person name="Ma J."/>
            <person name="Marques-Bonet T."/>
            <person name="Miller W."/>
            <person name="Murphy R."/>
            <person name="Pevzner P."/>
            <person name="Shapiro B."/>
            <person name="Steiner C."/>
            <person name="Tamazian G."/>
            <person name="Venkatesh B."/>
            <person name="Wang J."/>
            <person name="Wayne R."/>
            <person name="Wiley E."/>
            <person name="Yang H."/>
            <person name="Zhang G."/>
            <person name="Haussler D."/>
            <person name="Ryder O."/>
            <person name="O'Brien S.J."/>
        </authorList>
    </citation>
    <scope>NUCLEOTIDE SEQUENCE</scope>
</reference>
<dbReference type="OMA" id="DTATHYC"/>
<dbReference type="AlphaFoldDB" id="A0A671DQM7"/>
<dbReference type="InterPro" id="IPR013106">
    <property type="entry name" value="Ig_V-set"/>
</dbReference>
<dbReference type="Pfam" id="PF07686">
    <property type="entry name" value="V-set"/>
    <property type="match status" value="1"/>
</dbReference>
<dbReference type="FunFam" id="2.60.40.10:FF:001791">
    <property type="entry name" value="Ig gamma-2B chain C region"/>
    <property type="match status" value="1"/>
</dbReference>
<evidence type="ECO:0000256" key="1">
    <source>
        <dbReference type="ARBA" id="ARBA00022859"/>
    </source>
</evidence>
<reference evidence="6" key="3">
    <citation type="submission" date="2018-12" db="EMBL/GenBank/DDBJ databases">
        <title>G10K-VGP greater horseshoe bat female genome, primary haplotype.</title>
        <authorList>
            <person name="Teeling E."/>
            <person name="Myers G."/>
            <person name="Vernes S."/>
            <person name="Pippel M."/>
            <person name="Winkler S."/>
            <person name="Fedrigo O."/>
            <person name="Rhie A."/>
            <person name="Koren S."/>
            <person name="Phillippy A."/>
            <person name="Lewin H."/>
            <person name="Damas J."/>
            <person name="Howe K."/>
            <person name="Mountcastle J."/>
            <person name="Jarvis E.D."/>
        </authorList>
    </citation>
    <scope>NUCLEOTIDE SEQUENCE [LARGE SCALE GENOMIC DNA]</scope>
</reference>
<evidence type="ECO:0000259" key="4">
    <source>
        <dbReference type="PROSITE" id="PS50835"/>
    </source>
</evidence>
<dbReference type="GO" id="GO:0005576">
    <property type="term" value="C:extracellular region"/>
    <property type="evidence" value="ECO:0007669"/>
    <property type="project" value="UniProtKB-ARBA"/>
</dbReference>
<protein>
    <recommendedName>
        <fullName evidence="4">Ig-like domain-containing protein</fullName>
    </recommendedName>
</protein>
<dbReference type="SMART" id="SM00406">
    <property type="entry name" value="IGv"/>
    <property type="match status" value="1"/>
</dbReference>
<dbReference type="InterPro" id="IPR013783">
    <property type="entry name" value="Ig-like_fold"/>
</dbReference>
<dbReference type="SMART" id="SM00409">
    <property type="entry name" value="IG"/>
    <property type="match status" value="1"/>
</dbReference>
<feature type="domain" description="Ig-like" evidence="4">
    <location>
        <begin position="1"/>
        <end position="116"/>
    </location>
</feature>
<keyword evidence="1" id="KW-0391">Immunity</keyword>
<keyword evidence="3" id="KW-1280">Immunoglobulin</keyword>
<dbReference type="InParanoid" id="A0A671DQM7"/>
<evidence type="ECO:0000256" key="3">
    <source>
        <dbReference type="ARBA" id="ARBA00043265"/>
    </source>
</evidence>
<proteinExistence type="predicted"/>
<dbReference type="InterPro" id="IPR007110">
    <property type="entry name" value="Ig-like_dom"/>
</dbReference>
<dbReference type="Proteomes" id="UP000472240">
    <property type="component" value="Chromosome 6"/>
</dbReference>
<dbReference type="GO" id="GO:0002250">
    <property type="term" value="P:adaptive immune response"/>
    <property type="evidence" value="ECO:0007669"/>
    <property type="project" value="UniProtKB-KW"/>
</dbReference>
<evidence type="ECO:0000313" key="5">
    <source>
        <dbReference type="Ensembl" id="ENSRFEP00010000484.1"/>
    </source>
</evidence>
<dbReference type="PANTHER" id="PTHR23266">
    <property type="entry name" value="IMMUNOGLOBULIN HEAVY CHAIN"/>
    <property type="match status" value="1"/>
</dbReference>
<accession>A0A671DQM7</accession>
<organism evidence="5 6">
    <name type="scientific">Rhinolophus ferrumequinum</name>
    <name type="common">Greater horseshoe bat</name>
    <dbReference type="NCBI Taxonomy" id="59479"/>
    <lineage>
        <taxon>Eukaryota</taxon>
        <taxon>Metazoa</taxon>
        <taxon>Chordata</taxon>
        <taxon>Craniata</taxon>
        <taxon>Vertebrata</taxon>
        <taxon>Euteleostomi</taxon>
        <taxon>Mammalia</taxon>
        <taxon>Eutheria</taxon>
        <taxon>Laurasiatheria</taxon>
        <taxon>Chiroptera</taxon>
        <taxon>Yinpterochiroptera</taxon>
        <taxon>Rhinolophoidea</taxon>
        <taxon>Rhinolophidae</taxon>
        <taxon>Rhinolophinae</taxon>
        <taxon>Rhinolophus</taxon>
    </lineage>
</organism>
<dbReference type="InterPro" id="IPR036179">
    <property type="entry name" value="Ig-like_dom_sf"/>
</dbReference>
<dbReference type="Gene3D" id="2.60.40.10">
    <property type="entry name" value="Immunoglobulins"/>
    <property type="match status" value="1"/>
</dbReference>
<reference evidence="5 6" key="2">
    <citation type="journal article" date="2018" name="Annu Rev Anim Biosci">
        <title>Bat Biology, Genomes, and the Bat1K Project: To Generate Chromosome-Level Genomes for All Living Bat Species.</title>
        <authorList>
            <person name="Teeling E.C."/>
            <person name="Vernes S.C."/>
            <person name="Davalos L.M."/>
            <person name="Ray D.A."/>
            <person name="Gilbert M.T.P."/>
            <person name="Myers E."/>
        </authorList>
    </citation>
    <scope>NUCLEOTIDE SEQUENCE</scope>
</reference>
<dbReference type="SUPFAM" id="SSF48726">
    <property type="entry name" value="Immunoglobulin"/>
    <property type="match status" value="1"/>
</dbReference>
<keyword evidence="2" id="KW-1064">Adaptive immunity</keyword>
<keyword evidence="6" id="KW-1185">Reference proteome</keyword>
<dbReference type="Ensembl" id="ENSRFET00010000544.1">
    <property type="protein sequence ID" value="ENSRFEP00010000484.1"/>
    <property type="gene ID" value="ENSRFEG00010000394.1"/>
</dbReference>
<name>A0A671DQM7_RHIFE</name>
<dbReference type="GeneTree" id="ENSGT01030000234536"/>
<reference evidence="5" key="5">
    <citation type="submission" date="2025-09" db="UniProtKB">
        <authorList>
            <consortium name="Ensembl"/>
        </authorList>
    </citation>
    <scope>IDENTIFICATION</scope>
</reference>
<sequence length="162" mass="17768">QVTLQESGPGLVRPTQTLTLTCSFSGFSLSTSGMGVGWVRQPPGKAVEWLATIWWDDGKYYSPSLKSRLSISKDTSRNQVVLTMTSMDPADTATYFCARRHRDTAQGAPVQEPRLGLSGAPRLQHRNVWHMAFPARLWGSSPSTASAPRLPISSLLRRPTAL</sequence>
<dbReference type="GO" id="GO:0019814">
    <property type="term" value="C:immunoglobulin complex"/>
    <property type="evidence" value="ECO:0007669"/>
    <property type="project" value="UniProtKB-KW"/>
</dbReference>
<evidence type="ECO:0000256" key="2">
    <source>
        <dbReference type="ARBA" id="ARBA00023130"/>
    </source>
</evidence>
<dbReference type="PROSITE" id="PS50835">
    <property type="entry name" value="IG_LIKE"/>
    <property type="match status" value="1"/>
</dbReference>
<evidence type="ECO:0000313" key="6">
    <source>
        <dbReference type="Proteomes" id="UP000472240"/>
    </source>
</evidence>
<dbReference type="InterPro" id="IPR003599">
    <property type="entry name" value="Ig_sub"/>
</dbReference>
<reference evidence="5" key="4">
    <citation type="submission" date="2025-08" db="UniProtKB">
        <authorList>
            <consortium name="Ensembl"/>
        </authorList>
    </citation>
    <scope>IDENTIFICATION</scope>
</reference>
<dbReference type="InterPro" id="IPR050199">
    <property type="entry name" value="IgHV"/>
</dbReference>